<dbReference type="InterPro" id="IPR005170">
    <property type="entry name" value="Transptr-assoc_dom"/>
</dbReference>
<dbReference type="Pfam" id="PF00571">
    <property type="entry name" value="CBS"/>
    <property type="match status" value="1"/>
</dbReference>
<dbReference type="PROSITE" id="PS51846">
    <property type="entry name" value="CNNM"/>
    <property type="match status" value="1"/>
</dbReference>
<feature type="transmembrane region" description="Helical" evidence="9">
    <location>
        <begin position="249"/>
        <end position="268"/>
    </location>
</feature>
<keyword evidence="2 8" id="KW-0812">Transmembrane</keyword>
<dbReference type="InterPro" id="IPR036318">
    <property type="entry name" value="FAD-bd_PCMH-like_sf"/>
</dbReference>
<accession>A0AAN8ZHV0</accession>
<evidence type="ECO:0000259" key="10">
    <source>
        <dbReference type="PROSITE" id="PS51371"/>
    </source>
</evidence>
<feature type="domain" description="CBS" evidence="10">
    <location>
        <begin position="364"/>
        <end position="423"/>
    </location>
</feature>
<keyword evidence="13" id="KW-1185">Reference proteome</keyword>
<dbReference type="Gene3D" id="3.90.1280.20">
    <property type="match status" value="2"/>
</dbReference>
<dbReference type="InterPro" id="IPR016169">
    <property type="entry name" value="FAD-bd_PCMH_sub2"/>
</dbReference>
<evidence type="ECO:0000256" key="1">
    <source>
        <dbReference type="ARBA" id="ARBA00004141"/>
    </source>
</evidence>
<gene>
    <name evidence="12" type="ORF">RJ641_034718</name>
</gene>
<evidence type="ECO:0000256" key="9">
    <source>
        <dbReference type="SAM" id="Phobius"/>
    </source>
</evidence>
<dbReference type="SMART" id="SM01091">
    <property type="entry name" value="CorC_HlyC"/>
    <property type="match status" value="1"/>
</dbReference>
<evidence type="ECO:0000256" key="7">
    <source>
        <dbReference type="PROSITE-ProRule" id="PRU00703"/>
    </source>
</evidence>
<keyword evidence="3" id="KW-0677">Repeat</keyword>
<proteinExistence type="predicted"/>
<dbReference type="GO" id="GO:0050660">
    <property type="term" value="F:flavin adenine dinucleotide binding"/>
    <property type="evidence" value="ECO:0007669"/>
    <property type="project" value="InterPro"/>
</dbReference>
<dbReference type="Gene3D" id="3.30.465.10">
    <property type="match status" value="1"/>
</dbReference>
<dbReference type="AlphaFoldDB" id="A0AAN8ZHV0"/>
<keyword evidence="6 8" id="KW-0472">Membrane</keyword>
<evidence type="ECO:0000256" key="4">
    <source>
        <dbReference type="ARBA" id="ARBA00022989"/>
    </source>
</evidence>
<dbReference type="Proteomes" id="UP001370490">
    <property type="component" value="Unassembled WGS sequence"/>
</dbReference>
<dbReference type="FunFam" id="3.10.580.10:FF:000002">
    <property type="entry name" value="Magnesium/cobalt efflux protein CorC"/>
    <property type="match status" value="1"/>
</dbReference>
<organism evidence="12 13">
    <name type="scientific">Dillenia turbinata</name>
    <dbReference type="NCBI Taxonomy" id="194707"/>
    <lineage>
        <taxon>Eukaryota</taxon>
        <taxon>Viridiplantae</taxon>
        <taxon>Streptophyta</taxon>
        <taxon>Embryophyta</taxon>
        <taxon>Tracheophyta</taxon>
        <taxon>Spermatophyta</taxon>
        <taxon>Magnoliopsida</taxon>
        <taxon>eudicotyledons</taxon>
        <taxon>Gunneridae</taxon>
        <taxon>Pentapetalae</taxon>
        <taxon>Dilleniales</taxon>
        <taxon>Dilleniaceae</taxon>
        <taxon>Dillenia</taxon>
    </lineage>
</organism>
<feature type="transmembrane region" description="Helical" evidence="9">
    <location>
        <begin position="288"/>
        <end position="310"/>
    </location>
</feature>
<dbReference type="Gene3D" id="3.10.580.10">
    <property type="entry name" value="CBS-domain"/>
    <property type="match status" value="1"/>
</dbReference>
<comment type="caution">
    <text evidence="12">The sequence shown here is derived from an EMBL/GenBank/DDBJ whole genome shotgun (WGS) entry which is preliminary data.</text>
</comment>
<comment type="subcellular location">
    <subcellularLocation>
        <location evidence="1">Membrane</location>
        <topology evidence="1">Multi-pass membrane protein</topology>
    </subcellularLocation>
</comment>
<dbReference type="Pfam" id="PF03471">
    <property type="entry name" value="CorC_HlyC"/>
    <property type="match status" value="1"/>
</dbReference>
<feature type="domain" description="CNNM transmembrane" evidence="11">
    <location>
        <begin position="159"/>
        <end position="345"/>
    </location>
</feature>
<evidence type="ECO:0000256" key="6">
    <source>
        <dbReference type="ARBA" id="ARBA00023136"/>
    </source>
</evidence>
<reference evidence="12 13" key="1">
    <citation type="submission" date="2023-12" db="EMBL/GenBank/DDBJ databases">
        <title>A high-quality genome assembly for Dillenia turbinata (Dilleniales).</title>
        <authorList>
            <person name="Chanderbali A."/>
        </authorList>
    </citation>
    <scope>NUCLEOTIDE SEQUENCE [LARGE SCALE GENOMIC DNA]</scope>
    <source>
        <strain evidence="12">LSX21</strain>
        <tissue evidence="12">Leaf</tissue>
    </source>
</reference>
<dbReference type="SUPFAM" id="SSF56176">
    <property type="entry name" value="FAD-binding/transporter-associated domain-like"/>
    <property type="match status" value="1"/>
</dbReference>
<evidence type="ECO:0000313" key="13">
    <source>
        <dbReference type="Proteomes" id="UP001370490"/>
    </source>
</evidence>
<feature type="transmembrane region" description="Helical" evidence="9">
    <location>
        <begin position="218"/>
        <end position="237"/>
    </location>
</feature>
<evidence type="ECO:0000256" key="8">
    <source>
        <dbReference type="PROSITE-ProRule" id="PRU01193"/>
    </source>
</evidence>
<sequence length="658" mass="73416">MEVSMEASPVGRLAFISGTKSSSFLLSNQAVKNTRSISSNSLRCTSPLKINCIGPYTFSNRFNFSGCKDRIFDFHRSLCLRSVVRNCEVVQRGFGECVENPNLEVLVKRGLVLAALVFEIFAFECRRVLAMESVANTGYGVFGQSILLLRNALPKMSQVLRVFREQGLVLAALLGLSAFFSMAETSITTLWPWKVRELAEKESENGVFKMLRSDMTRFLTTILIGTTVVNIGATALVTEAATTIFGEAGVSAATGVMTVAILLLTEITPKSIAVHNATEVARFVVRPVAWLSLILYPVGRVVTYLSMGMLKMLGLKGRSEPYVTEDELKLMLRGAELSGAIEEEEQDMIENVLEIKDTHVREVMTPLIDVVAIDASATLIDFHNLWVTHQYSRVPVFEQRVDNIVGIAYAMDLLDYVQKGELLDGSVVGDMAHKPAYFVPDSMSVWNLLREFRIRKVHMAVVLNEYGGTVGFSLVKDGALLDDKSEIVTLEDVVEEIVGEIFDENDSKEEIQKKTGYVVMRAQGVFDVDANTSIDQLSEDLNVKMPEGHQYETVSGFICEVFGYIPRTGESIEVVLEKANLEEDEMYAEVESHRQEQKEKHQIYKLEILAGNARKVGAVRFERINNDDATLESKEVTRLVPKIMKRKWSDDEDSDVSI</sequence>
<dbReference type="CDD" id="cd04590">
    <property type="entry name" value="CBS_pair_CorC_HlyC_assoc"/>
    <property type="match status" value="1"/>
</dbReference>
<protein>
    <submittedName>
        <fullName evidence="12">Transporter-associated domain</fullName>
    </submittedName>
</protein>
<evidence type="ECO:0000259" key="11">
    <source>
        <dbReference type="PROSITE" id="PS51846"/>
    </source>
</evidence>
<dbReference type="InterPro" id="IPR000644">
    <property type="entry name" value="CBS_dom"/>
</dbReference>
<dbReference type="Pfam" id="PF01595">
    <property type="entry name" value="CNNM"/>
    <property type="match status" value="1"/>
</dbReference>
<dbReference type="InterPro" id="IPR046342">
    <property type="entry name" value="CBS_dom_sf"/>
</dbReference>
<dbReference type="SUPFAM" id="SSF54631">
    <property type="entry name" value="CBS-domain pair"/>
    <property type="match status" value="1"/>
</dbReference>
<name>A0AAN8ZHV0_9MAGN</name>
<keyword evidence="5 7" id="KW-0129">CBS domain</keyword>
<dbReference type="PROSITE" id="PS51371">
    <property type="entry name" value="CBS"/>
    <property type="match status" value="1"/>
</dbReference>
<evidence type="ECO:0000256" key="3">
    <source>
        <dbReference type="ARBA" id="ARBA00022737"/>
    </source>
</evidence>
<dbReference type="InterPro" id="IPR044751">
    <property type="entry name" value="Ion_transp-like_CBS"/>
</dbReference>
<evidence type="ECO:0000256" key="5">
    <source>
        <dbReference type="ARBA" id="ARBA00023122"/>
    </source>
</evidence>
<feature type="transmembrane region" description="Helical" evidence="9">
    <location>
        <begin position="168"/>
        <end position="193"/>
    </location>
</feature>
<evidence type="ECO:0000256" key="2">
    <source>
        <dbReference type="ARBA" id="ARBA00022692"/>
    </source>
</evidence>
<keyword evidence="4 8" id="KW-1133">Transmembrane helix</keyword>
<dbReference type="EMBL" id="JBAMMX010000008">
    <property type="protein sequence ID" value="KAK6934563.1"/>
    <property type="molecule type" value="Genomic_DNA"/>
</dbReference>
<dbReference type="PANTHER" id="PTHR22777">
    <property type="entry name" value="HEMOLYSIN-RELATED"/>
    <property type="match status" value="1"/>
</dbReference>
<dbReference type="PANTHER" id="PTHR22777:SF17">
    <property type="entry name" value="UPF0053 PROTEIN SLL0260"/>
    <property type="match status" value="1"/>
</dbReference>
<evidence type="ECO:0000313" key="12">
    <source>
        <dbReference type="EMBL" id="KAK6934563.1"/>
    </source>
</evidence>
<dbReference type="InterPro" id="IPR002550">
    <property type="entry name" value="CNNM"/>
</dbReference>
<dbReference type="GO" id="GO:0016020">
    <property type="term" value="C:membrane"/>
    <property type="evidence" value="ECO:0007669"/>
    <property type="project" value="UniProtKB-SubCell"/>
</dbReference>